<protein>
    <submittedName>
        <fullName evidence="1">ELAV-like protein 1</fullName>
    </submittedName>
</protein>
<dbReference type="Gene3D" id="3.30.70.330">
    <property type="match status" value="1"/>
</dbReference>
<dbReference type="InterPro" id="IPR035979">
    <property type="entry name" value="RBD_domain_sf"/>
</dbReference>
<keyword evidence="2" id="KW-1185">Reference proteome</keyword>
<sequence>MCRIINSWILVDQITGLSRRVAFIQFDKWLEAEEAIASFNDHKPLGSSKSITVKSAVNPSQNKNVMLLSQLYSTCKVVTRSSSSPGLEVQICSWGVDHMSEFSGVHVPGNALSGWCKLFCNPGEYAA</sequence>
<dbReference type="InterPro" id="IPR012677">
    <property type="entry name" value="Nucleotide-bd_a/b_plait_sf"/>
</dbReference>
<reference evidence="1" key="1">
    <citation type="submission" date="2020-03" db="EMBL/GenBank/DDBJ databases">
        <title>Studies in the Genomics of Life Span.</title>
        <authorList>
            <person name="Glass D."/>
        </authorList>
    </citation>
    <scope>NUCLEOTIDE SEQUENCE</scope>
    <source>
        <strain evidence="1">SUZIE</strain>
        <tissue evidence="1">Muscle</tissue>
    </source>
</reference>
<dbReference type="SUPFAM" id="SSF54928">
    <property type="entry name" value="RNA-binding domain, RBD"/>
    <property type="match status" value="1"/>
</dbReference>
<gene>
    <name evidence="1" type="ORF">SUZIE_214340</name>
</gene>
<dbReference type="AlphaFoldDB" id="A0AA41NL15"/>
<evidence type="ECO:0000313" key="2">
    <source>
        <dbReference type="Proteomes" id="UP001166674"/>
    </source>
</evidence>
<evidence type="ECO:0000313" key="1">
    <source>
        <dbReference type="EMBL" id="MBZ3891714.1"/>
    </source>
</evidence>
<proteinExistence type="predicted"/>
<dbReference type="Proteomes" id="UP001166674">
    <property type="component" value="Unassembled WGS sequence"/>
</dbReference>
<accession>A0AA41NL15</accession>
<comment type="caution">
    <text evidence="1">The sequence shown here is derived from an EMBL/GenBank/DDBJ whole genome shotgun (WGS) entry which is preliminary data.</text>
</comment>
<dbReference type="GO" id="GO:0003676">
    <property type="term" value="F:nucleic acid binding"/>
    <property type="evidence" value="ECO:0007669"/>
    <property type="project" value="InterPro"/>
</dbReference>
<dbReference type="EMBL" id="JAATJV010452715">
    <property type="protein sequence ID" value="MBZ3891714.1"/>
    <property type="molecule type" value="Genomic_DNA"/>
</dbReference>
<name>A0AA41NL15_SCICA</name>
<organism evidence="1 2">
    <name type="scientific">Sciurus carolinensis</name>
    <name type="common">Eastern gray squirrel</name>
    <dbReference type="NCBI Taxonomy" id="30640"/>
    <lineage>
        <taxon>Eukaryota</taxon>
        <taxon>Metazoa</taxon>
        <taxon>Chordata</taxon>
        <taxon>Craniata</taxon>
        <taxon>Vertebrata</taxon>
        <taxon>Euteleostomi</taxon>
        <taxon>Mammalia</taxon>
        <taxon>Eutheria</taxon>
        <taxon>Euarchontoglires</taxon>
        <taxon>Glires</taxon>
        <taxon>Rodentia</taxon>
        <taxon>Sciuromorpha</taxon>
        <taxon>Sciuridae</taxon>
        <taxon>Sciurinae</taxon>
        <taxon>Sciurini</taxon>
        <taxon>Sciurus</taxon>
    </lineage>
</organism>